<dbReference type="GO" id="GO:0030246">
    <property type="term" value="F:carbohydrate binding"/>
    <property type="evidence" value="ECO:0007669"/>
    <property type="project" value="UniProtKB-ARBA"/>
</dbReference>
<dbReference type="EMBL" id="FOXA01000028">
    <property type="protein sequence ID" value="SFQ03471.1"/>
    <property type="molecule type" value="Genomic_DNA"/>
</dbReference>
<dbReference type="SUPFAM" id="SSF53822">
    <property type="entry name" value="Periplasmic binding protein-like I"/>
    <property type="match status" value="1"/>
</dbReference>
<keyword evidence="7" id="KW-1185">Reference proteome</keyword>
<dbReference type="RefSeq" id="WP_093425073.1">
    <property type="nucleotide sequence ID" value="NZ_FOXA01000028.1"/>
</dbReference>
<dbReference type="AlphaFoldDB" id="A0A1I5V7U0"/>
<feature type="signal peptide" evidence="4">
    <location>
        <begin position="1"/>
        <end position="22"/>
    </location>
</feature>
<dbReference type="STRING" id="441119.SAMN04488047_1287"/>
<accession>A0A1I5V7U0</accession>
<comment type="similarity">
    <text evidence="2">Belongs to the bacterial solute-binding protein 2 family.</text>
</comment>
<evidence type="ECO:0000256" key="4">
    <source>
        <dbReference type="SAM" id="SignalP"/>
    </source>
</evidence>
<evidence type="ECO:0000256" key="3">
    <source>
        <dbReference type="ARBA" id="ARBA00022729"/>
    </source>
</evidence>
<dbReference type="InterPro" id="IPR025997">
    <property type="entry name" value="SBP_2_dom"/>
</dbReference>
<comment type="subcellular location">
    <subcellularLocation>
        <location evidence="1">Cell envelope</location>
    </subcellularLocation>
</comment>
<dbReference type="Proteomes" id="UP000199356">
    <property type="component" value="Unassembled WGS sequence"/>
</dbReference>
<dbReference type="CDD" id="cd06308">
    <property type="entry name" value="PBP1_sensor_kinase-like"/>
    <property type="match status" value="1"/>
</dbReference>
<evidence type="ECO:0000313" key="7">
    <source>
        <dbReference type="Proteomes" id="UP000199356"/>
    </source>
</evidence>
<organism evidence="6 7">
    <name type="scientific">Tranquillimonas alkanivorans</name>
    <dbReference type="NCBI Taxonomy" id="441119"/>
    <lineage>
        <taxon>Bacteria</taxon>
        <taxon>Pseudomonadati</taxon>
        <taxon>Pseudomonadota</taxon>
        <taxon>Alphaproteobacteria</taxon>
        <taxon>Rhodobacterales</taxon>
        <taxon>Roseobacteraceae</taxon>
        <taxon>Tranquillimonas</taxon>
    </lineage>
</organism>
<feature type="domain" description="Periplasmic binding protein" evidence="5">
    <location>
        <begin position="67"/>
        <end position="320"/>
    </location>
</feature>
<keyword evidence="3 4" id="KW-0732">Signal</keyword>
<evidence type="ECO:0000313" key="6">
    <source>
        <dbReference type="EMBL" id="SFQ03471.1"/>
    </source>
</evidence>
<evidence type="ECO:0000256" key="1">
    <source>
        <dbReference type="ARBA" id="ARBA00004196"/>
    </source>
</evidence>
<dbReference type="Gene3D" id="3.40.50.2300">
    <property type="match status" value="2"/>
</dbReference>
<name>A0A1I5V7U0_9RHOB</name>
<dbReference type="PANTHER" id="PTHR46847:SF1">
    <property type="entry name" value="D-ALLOSE-BINDING PERIPLASMIC PROTEIN-RELATED"/>
    <property type="match status" value="1"/>
</dbReference>
<sequence length="367" mass="39142">MKSSIATTALLVAFGAASGAAAQDTLPISGKTCDQLLEQYAGLPFTDILPLEAGPVTVDGSEEEIVVGFSQTGFNHPWRISMLEAAQAEACRHPNVSMIVLDGNVDVAKQNNDVRDLLARGVDAVLLSPVESAALIPASRAVMDQGIPLIVMDRDVPTDKTLFIGQSNVTMGEKVAQKMADDLDGSGNIVVITGLQGSSPAVDRDQGMKNVLENYPDIEVLAVGDGEWIREPAVPIMEDFLTAYEDIDAVFSHAEESSWGAQLAIARANRCEDGILHYTFDGSNAGFKSVRDGTFRADGNYTPFIGDIGMRAALYTLTGREIPGAEAYSQPGQQLALPDSPTVVAENAEEWIGRGWGDFEPPLDPCK</sequence>
<gene>
    <name evidence="6" type="ORF">SAMN04488047_1287</name>
</gene>
<reference evidence="6 7" key="1">
    <citation type="submission" date="2016-10" db="EMBL/GenBank/DDBJ databases">
        <authorList>
            <person name="de Groot N.N."/>
        </authorList>
    </citation>
    <scope>NUCLEOTIDE SEQUENCE [LARGE SCALE GENOMIC DNA]</scope>
    <source>
        <strain evidence="6 7">DSM 19547</strain>
    </source>
</reference>
<dbReference type="Pfam" id="PF13407">
    <property type="entry name" value="Peripla_BP_4"/>
    <property type="match status" value="1"/>
</dbReference>
<proteinExistence type="inferred from homology"/>
<dbReference type="OrthoDB" id="9813037at2"/>
<dbReference type="PANTHER" id="PTHR46847">
    <property type="entry name" value="D-ALLOSE-BINDING PERIPLASMIC PROTEIN-RELATED"/>
    <property type="match status" value="1"/>
</dbReference>
<dbReference type="GO" id="GO:0030313">
    <property type="term" value="C:cell envelope"/>
    <property type="evidence" value="ECO:0007669"/>
    <property type="project" value="UniProtKB-SubCell"/>
</dbReference>
<feature type="chain" id="PRO_5011665111" evidence="4">
    <location>
        <begin position="23"/>
        <end position="367"/>
    </location>
</feature>
<evidence type="ECO:0000256" key="2">
    <source>
        <dbReference type="ARBA" id="ARBA00007639"/>
    </source>
</evidence>
<evidence type="ECO:0000259" key="5">
    <source>
        <dbReference type="Pfam" id="PF13407"/>
    </source>
</evidence>
<protein>
    <submittedName>
        <fullName evidence="6">Ribose transport system substrate-binding protein</fullName>
    </submittedName>
</protein>
<dbReference type="InterPro" id="IPR028082">
    <property type="entry name" value="Peripla_BP_I"/>
</dbReference>